<organism evidence="2 3">
    <name type="scientific">Trichogramma kaykai</name>
    <dbReference type="NCBI Taxonomy" id="54128"/>
    <lineage>
        <taxon>Eukaryota</taxon>
        <taxon>Metazoa</taxon>
        <taxon>Ecdysozoa</taxon>
        <taxon>Arthropoda</taxon>
        <taxon>Hexapoda</taxon>
        <taxon>Insecta</taxon>
        <taxon>Pterygota</taxon>
        <taxon>Neoptera</taxon>
        <taxon>Endopterygota</taxon>
        <taxon>Hymenoptera</taxon>
        <taxon>Apocrita</taxon>
        <taxon>Proctotrupomorpha</taxon>
        <taxon>Chalcidoidea</taxon>
        <taxon>Trichogrammatidae</taxon>
        <taxon>Trichogramma</taxon>
    </lineage>
</organism>
<dbReference type="EMBL" id="JBJJXI010000011">
    <property type="protein sequence ID" value="KAL3407363.1"/>
    <property type="molecule type" value="Genomic_DNA"/>
</dbReference>
<name>A0ABD2XPK8_9HYME</name>
<evidence type="ECO:0000256" key="1">
    <source>
        <dbReference type="SAM" id="MobiDB-lite"/>
    </source>
</evidence>
<reference evidence="2 3" key="1">
    <citation type="journal article" date="2024" name="bioRxiv">
        <title>A reference genome for Trichogramma kaykai: A tiny desert-dwelling parasitoid wasp with competing sex-ratio distorters.</title>
        <authorList>
            <person name="Culotta J."/>
            <person name="Lindsey A.R."/>
        </authorList>
    </citation>
    <scope>NUCLEOTIDE SEQUENCE [LARGE SCALE GENOMIC DNA]</scope>
    <source>
        <strain evidence="2 3">KSX58</strain>
    </source>
</reference>
<protein>
    <submittedName>
        <fullName evidence="2">Uncharacterized protein</fullName>
    </submittedName>
</protein>
<evidence type="ECO:0000313" key="2">
    <source>
        <dbReference type="EMBL" id="KAL3407363.1"/>
    </source>
</evidence>
<feature type="region of interest" description="Disordered" evidence="1">
    <location>
        <begin position="72"/>
        <end position="94"/>
    </location>
</feature>
<sequence length="94" mass="10966">MMNFEKSTAKLSWASEFRLRQVQEWNCVPNRNGAVFYTAGRSAREPAVAKWRSGDTHAGVSCRWPKTLNEKEAAKQLAQERKRQQEENRKKEQI</sequence>
<accession>A0ABD2XPK8</accession>
<dbReference type="Proteomes" id="UP001627154">
    <property type="component" value="Unassembled WGS sequence"/>
</dbReference>
<keyword evidence="3" id="KW-1185">Reference proteome</keyword>
<proteinExistence type="predicted"/>
<evidence type="ECO:0000313" key="3">
    <source>
        <dbReference type="Proteomes" id="UP001627154"/>
    </source>
</evidence>
<gene>
    <name evidence="2" type="ORF">TKK_000617</name>
</gene>
<dbReference type="AlphaFoldDB" id="A0ABD2XPK8"/>
<comment type="caution">
    <text evidence="2">The sequence shown here is derived from an EMBL/GenBank/DDBJ whole genome shotgun (WGS) entry which is preliminary data.</text>
</comment>